<dbReference type="KEGG" id="mard:IBG28_13360"/>
<dbReference type="Gene3D" id="1.20.1600.10">
    <property type="entry name" value="Outer membrane efflux proteins (OEP)"/>
    <property type="match status" value="1"/>
</dbReference>
<evidence type="ECO:0000256" key="6">
    <source>
        <dbReference type="ARBA" id="ARBA00023136"/>
    </source>
</evidence>
<evidence type="ECO:0000313" key="8">
    <source>
        <dbReference type="EMBL" id="QNT04696.1"/>
    </source>
</evidence>
<proteinExistence type="inferred from homology"/>
<comment type="similarity">
    <text evidence="2">Belongs to the outer membrane factor (OMF) (TC 1.B.17) family.</text>
</comment>
<evidence type="ECO:0000256" key="4">
    <source>
        <dbReference type="ARBA" id="ARBA00022452"/>
    </source>
</evidence>
<evidence type="ECO:0000256" key="7">
    <source>
        <dbReference type="ARBA" id="ARBA00023237"/>
    </source>
</evidence>
<keyword evidence="4" id="KW-1134">Transmembrane beta strand</keyword>
<keyword evidence="6" id="KW-0472">Membrane</keyword>
<dbReference type="GO" id="GO:1990281">
    <property type="term" value="C:efflux pump complex"/>
    <property type="evidence" value="ECO:0007669"/>
    <property type="project" value="TreeGrafter"/>
</dbReference>
<keyword evidence="3" id="KW-0813">Transport</keyword>
<dbReference type="GO" id="GO:0009279">
    <property type="term" value="C:cell outer membrane"/>
    <property type="evidence" value="ECO:0007669"/>
    <property type="project" value="UniProtKB-SubCell"/>
</dbReference>
<protein>
    <submittedName>
        <fullName evidence="8">TolC family protein</fullName>
    </submittedName>
</protein>
<sequence length="444" mass="48770">MSQFLFALVMECKEMVGKKIAVLLGSSLLLGSVNAEPVVLDRELARLLQEHALISQADKELLSAKQQVEAAQSAWFPTLSVSGLYGREHIDRDIGTDTKMTKSELDASLRQTLWDFGKTSGAITKAEKTVTRKELERDLQAQNLLLAGLEAYINLKKAYRVANFARQSEENIKQQTSLEDTRINNGKGYTTDVLQAKAQLAGARAKRVSAEQVLSTAKNRYVTVFNTPAPSDADMVMLAIPAALLPADIEGLIRDVVQNNPDVRREQAGVAVATAEKERVKSNQWMPSLDLVASTQHHRNQDGVSGDRYDNEIAVQFNWNINLAGQANHQVKSAAADEAAQQSQADYTLLTAKETAENAWSDLILAKERAGYLRDQAEIAGQFLALARKERELGRRSLIDVLSGETSLINAQSDYSAAQADVVIASYNIVRSMGKLTLDNIKDL</sequence>
<dbReference type="EMBL" id="CP061081">
    <property type="protein sequence ID" value="QNT04696.1"/>
    <property type="molecule type" value="Genomic_DNA"/>
</dbReference>
<dbReference type="GO" id="GO:0015288">
    <property type="term" value="F:porin activity"/>
    <property type="evidence" value="ECO:0007669"/>
    <property type="project" value="TreeGrafter"/>
</dbReference>
<dbReference type="InterPro" id="IPR051906">
    <property type="entry name" value="TolC-like"/>
</dbReference>
<keyword evidence="7" id="KW-0998">Cell outer membrane</keyword>
<keyword evidence="9" id="KW-1185">Reference proteome</keyword>
<evidence type="ECO:0000256" key="5">
    <source>
        <dbReference type="ARBA" id="ARBA00022692"/>
    </source>
</evidence>
<dbReference type="OrthoDB" id="9813458at2"/>
<dbReference type="SUPFAM" id="SSF56954">
    <property type="entry name" value="Outer membrane efflux proteins (OEP)"/>
    <property type="match status" value="1"/>
</dbReference>
<evidence type="ECO:0000313" key="9">
    <source>
        <dbReference type="Proteomes" id="UP000516370"/>
    </source>
</evidence>
<gene>
    <name evidence="8" type="ORF">IBG28_13360</name>
</gene>
<dbReference type="GO" id="GO:0015562">
    <property type="term" value="F:efflux transmembrane transporter activity"/>
    <property type="evidence" value="ECO:0007669"/>
    <property type="project" value="InterPro"/>
</dbReference>
<dbReference type="InterPro" id="IPR003423">
    <property type="entry name" value="OMP_efflux"/>
</dbReference>
<dbReference type="Pfam" id="PF02321">
    <property type="entry name" value="OEP"/>
    <property type="match status" value="2"/>
</dbReference>
<reference evidence="8 9" key="1">
    <citation type="submission" date="2020-09" db="EMBL/GenBank/DDBJ databases">
        <title>Complete genome sequence of an Arctic sea ice bacterium Marinomonas arctica BSI20414.</title>
        <authorList>
            <person name="Liao L."/>
            <person name="Chen B."/>
        </authorList>
    </citation>
    <scope>NUCLEOTIDE SEQUENCE [LARGE SCALE GENOMIC DNA]</scope>
    <source>
        <strain evidence="8 9">BSI20414</strain>
    </source>
</reference>
<dbReference type="RefSeq" id="WP_111609153.1">
    <property type="nucleotide sequence ID" value="NZ_BMLJ01000032.1"/>
</dbReference>
<name>A0A7H1J2I0_9GAMM</name>
<comment type="subcellular location">
    <subcellularLocation>
        <location evidence="1">Cell outer membrane</location>
    </subcellularLocation>
</comment>
<dbReference type="AlphaFoldDB" id="A0A7H1J2I0"/>
<accession>A0A7H1J2I0</accession>
<dbReference type="PANTHER" id="PTHR30026:SF22">
    <property type="entry name" value="OUTER MEMBRANE EFFLUX PROTEIN"/>
    <property type="match status" value="1"/>
</dbReference>
<evidence type="ECO:0000256" key="2">
    <source>
        <dbReference type="ARBA" id="ARBA00007613"/>
    </source>
</evidence>
<evidence type="ECO:0000256" key="1">
    <source>
        <dbReference type="ARBA" id="ARBA00004442"/>
    </source>
</evidence>
<keyword evidence="5" id="KW-0812">Transmembrane</keyword>
<dbReference type="Proteomes" id="UP000516370">
    <property type="component" value="Chromosome"/>
</dbReference>
<dbReference type="PANTHER" id="PTHR30026">
    <property type="entry name" value="OUTER MEMBRANE PROTEIN TOLC"/>
    <property type="match status" value="1"/>
</dbReference>
<organism evidence="8 9">
    <name type="scientific">Marinomonas arctica</name>
    <dbReference type="NCBI Taxonomy" id="383750"/>
    <lineage>
        <taxon>Bacteria</taxon>
        <taxon>Pseudomonadati</taxon>
        <taxon>Pseudomonadota</taxon>
        <taxon>Gammaproteobacteria</taxon>
        <taxon>Oceanospirillales</taxon>
        <taxon>Oceanospirillaceae</taxon>
        <taxon>Marinomonas</taxon>
    </lineage>
</organism>
<evidence type="ECO:0000256" key="3">
    <source>
        <dbReference type="ARBA" id="ARBA00022448"/>
    </source>
</evidence>